<keyword evidence="16" id="KW-1185">Reference proteome</keyword>
<proteinExistence type="inferred from homology"/>
<evidence type="ECO:0000256" key="13">
    <source>
        <dbReference type="ARBA" id="ARBA00023221"/>
    </source>
</evidence>
<evidence type="ECO:0000256" key="6">
    <source>
        <dbReference type="ARBA" id="ARBA00022955"/>
    </source>
</evidence>
<dbReference type="Proteomes" id="UP000886653">
    <property type="component" value="Unassembled WGS sequence"/>
</dbReference>
<dbReference type="GO" id="GO:0006696">
    <property type="term" value="P:ergosterol biosynthetic process"/>
    <property type="evidence" value="ECO:0007669"/>
    <property type="project" value="TreeGrafter"/>
</dbReference>
<keyword evidence="10" id="KW-0443">Lipid metabolism</keyword>
<evidence type="ECO:0000256" key="9">
    <source>
        <dbReference type="ARBA" id="ARBA00023011"/>
    </source>
</evidence>
<dbReference type="GO" id="GO:0005789">
    <property type="term" value="C:endoplasmic reticulum membrane"/>
    <property type="evidence" value="ECO:0007669"/>
    <property type="project" value="TreeGrafter"/>
</dbReference>
<accession>A0A9P6NQI3</accession>
<feature type="transmembrane region" description="Helical" evidence="14">
    <location>
        <begin position="273"/>
        <end position="291"/>
    </location>
</feature>
<comment type="caution">
    <text evidence="15">The sequence shown here is derived from an EMBL/GenBank/DDBJ whole genome shotgun (WGS) entry which is preliminary data.</text>
</comment>
<evidence type="ECO:0000256" key="1">
    <source>
        <dbReference type="ARBA" id="ARBA00004141"/>
    </source>
</evidence>
<keyword evidence="9" id="KW-0756">Sterol biosynthesis</keyword>
<feature type="transmembrane region" description="Helical" evidence="14">
    <location>
        <begin position="161"/>
        <end position="179"/>
    </location>
</feature>
<keyword evidence="11 14" id="KW-0472">Membrane</keyword>
<evidence type="ECO:0000256" key="12">
    <source>
        <dbReference type="ARBA" id="ARBA00023166"/>
    </source>
</evidence>
<dbReference type="AlphaFoldDB" id="A0A9P6NQI3"/>
<evidence type="ECO:0000313" key="15">
    <source>
        <dbReference type="EMBL" id="KAG0147721.1"/>
    </source>
</evidence>
<evidence type="ECO:0000256" key="5">
    <source>
        <dbReference type="ARBA" id="ARBA00022857"/>
    </source>
</evidence>
<dbReference type="GO" id="GO:0000246">
    <property type="term" value="F:Delta24(24-1) sterol reductase activity"/>
    <property type="evidence" value="ECO:0007669"/>
    <property type="project" value="TreeGrafter"/>
</dbReference>
<protein>
    <recommendedName>
        <fullName evidence="17">Delta(24(24(1)))-sterol reductase</fullName>
    </recommendedName>
</protein>
<dbReference type="Gene3D" id="1.20.120.1630">
    <property type="match status" value="1"/>
</dbReference>
<keyword evidence="3" id="KW-0444">Lipid biosynthesis</keyword>
<organism evidence="15 16">
    <name type="scientific">Cronartium quercuum f. sp. fusiforme G11</name>
    <dbReference type="NCBI Taxonomy" id="708437"/>
    <lineage>
        <taxon>Eukaryota</taxon>
        <taxon>Fungi</taxon>
        <taxon>Dikarya</taxon>
        <taxon>Basidiomycota</taxon>
        <taxon>Pucciniomycotina</taxon>
        <taxon>Pucciniomycetes</taxon>
        <taxon>Pucciniales</taxon>
        <taxon>Coleosporiaceae</taxon>
        <taxon>Cronartium</taxon>
    </lineage>
</organism>
<evidence type="ECO:0008006" key="17">
    <source>
        <dbReference type="Google" id="ProtNLM"/>
    </source>
</evidence>
<keyword evidence="6" id="KW-0752">Steroid biosynthesis</keyword>
<dbReference type="PANTHER" id="PTHR21257:SF31">
    <property type="entry name" value="DELTA(24(24(1)))-STEROL REDUCTASE ERG4"/>
    <property type="match status" value="1"/>
</dbReference>
<evidence type="ECO:0000256" key="7">
    <source>
        <dbReference type="ARBA" id="ARBA00022989"/>
    </source>
</evidence>
<feature type="transmembrane region" description="Helical" evidence="14">
    <location>
        <begin position="120"/>
        <end position="141"/>
    </location>
</feature>
<name>A0A9P6NQI3_9BASI</name>
<evidence type="ECO:0000256" key="3">
    <source>
        <dbReference type="ARBA" id="ARBA00022516"/>
    </source>
</evidence>
<evidence type="ECO:0000256" key="4">
    <source>
        <dbReference type="ARBA" id="ARBA00022692"/>
    </source>
</evidence>
<keyword evidence="7 14" id="KW-1133">Transmembrane helix</keyword>
<reference evidence="15" key="1">
    <citation type="submission" date="2013-11" db="EMBL/GenBank/DDBJ databases">
        <title>Genome sequence of the fusiform rust pathogen reveals effectors for host alternation and coevolution with pine.</title>
        <authorList>
            <consortium name="DOE Joint Genome Institute"/>
            <person name="Smith K."/>
            <person name="Pendleton A."/>
            <person name="Kubisiak T."/>
            <person name="Anderson C."/>
            <person name="Salamov A."/>
            <person name="Aerts A."/>
            <person name="Riley R."/>
            <person name="Clum A."/>
            <person name="Lindquist E."/>
            <person name="Ence D."/>
            <person name="Campbell M."/>
            <person name="Kronenberg Z."/>
            <person name="Feau N."/>
            <person name="Dhillon B."/>
            <person name="Hamelin R."/>
            <person name="Burleigh J."/>
            <person name="Smith J."/>
            <person name="Yandell M."/>
            <person name="Nelson C."/>
            <person name="Grigoriev I."/>
            <person name="Davis J."/>
        </authorList>
    </citation>
    <scope>NUCLEOTIDE SEQUENCE</scope>
    <source>
        <strain evidence="15">G11</strain>
    </source>
</reference>
<feature type="transmembrane region" description="Helical" evidence="14">
    <location>
        <begin position="191"/>
        <end position="211"/>
    </location>
</feature>
<keyword evidence="13" id="KW-0753">Steroid metabolism</keyword>
<evidence type="ECO:0000256" key="10">
    <source>
        <dbReference type="ARBA" id="ARBA00023098"/>
    </source>
</evidence>
<dbReference type="InterPro" id="IPR001171">
    <property type="entry name" value="ERG24_DHCR-like"/>
</dbReference>
<comment type="similarity">
    <text evidence="2">Belongs to the ERG4/ERG24 family.</text>
</comment>
<feature type="transmembrane region" description="Helical" evidence="14">
    <location>
        <begin position="312"/>
        <end position="333"/>
    </location>
</feature>
<evidence type="ECO:0000256" key="8">
    <source>
        <dbReference type="ARBA" id="ARBA00023002"/>
    </source>
</evidence>
<sequence length="513" mass="59022">MSTIISGRLMNAERLHPNKPPAPSKPITTQHNKFPATGDLVGQFNPKVDPHLHYEFGGPMGTSFLILLFPSLMYYFFICLWCYDGKLSVPQSLAPQDVLSWGTEFCGLIKMHTCPTWSAFKLYGGFMFYQVFLAWIMPGVWQEGLPIPSLNGGKMRYYCNALSSWYATLVTVFILDRFTPYFKIVDIFDQLGHLMTIATFFGFTTSAWYYIVPVLQGQSVRMSGNMVYDFFMGSSLSPRIGHIDVKLFAEVRIPWILLFLIALSGSVKQYETLGYVTANSAFMVLATGLYINACSKGEECIPLTWDMCYEKWGWMLCYWNFAGVAFTYCHSVIHITKQDPSQYTYSTPAVVLLYVTYLTAYYVFDTANSQKARFKMEQDCGSEVTQRIHGFPQLPYGTLKNPKMIVLEDGRRKLLVDGWWAWCRKPHVSQIHLDEAERNLTHYFARSQNYTADFIQALCWALSAGQGSWIPYFYPAFFLCMIAHRCTRDFDRCSRKYGKGWDEYCREVPYLLS</sequence>
<evidence type="ECO:0000256" key="14">
    <source>
        <dbReference type="SAM" id="Phobius"/>
    </source>
</evidence>
<evidence type="ECO:0000256" key="11">
    <source>
        <dbReference type="ARBA" id="ARBA00023136"/>
    </source>
</evidence>
<feature type="transmembrane region" description="Helical" evidence="14">
    <location>
        <begin position="64"/>
        <end position="83"/>
    </location>
</feature>
<keyword evidence="5" id="KW-0521">NADP</keyword>
<evidence type="ECO:0000313" key="16">
    <source>
        <dbReference type="Proteomes" id="UP000886653"/>
    </source>
</evidence>
<keyword evidence="8" id="KW-0560">Oxidoreductase</keyword>
<keyword evidence="12" id="KW-1207">Sterol metabolism</keyword>
<dbReference type="EMBL" id="MU167244">
    <property type="protein sequence ID" value="KAG0147721.1"/>
    <property type="molecule type" value="Genomic_DNA"/>
</dbReference>
<gene>
    <name evidence="15" type="ORF">CROQUDRAFT_91046</name>
</gene>
<comment type="subcellular location">
    <subcellularLocation>
        <location evidence="1">Membrane</location>
        <topology evidence="1">Multi-pass membrane protein</topology>
    </subcellularLocation>
</comment>
<feature type="transmembrane region" description="Helical" evidence="14">
    <location>
        <begin position="345"/>
        <end position="364"/>
    </location>
</feature>
<dbReference type="Pfam" id="PF01222">
    <property type="entry name" value="ERG4_ERG24"/>
    <property type="match status" value="2"/>
</dbReference>
<dbReference type="PANTHER" id="PTHR21257">
    <property type="entry name" value="DELTA(14)-STEROL REDUCTASE"/>
    <property type="match status" value="1"/>
</dbReference>
<keyword evidence="4 14" id="KW-0812">Transmembrane</keyword>
<evidence type="ECO:0000256" key="2">
    <source>
        <dbReference type="ARBA" id="ARBA00005402"/>
    </source>
</evidence>
<dbReference type="OrthoDB" id="5326588at2759"/>